<gene>
    <name evidence="7" type="ORF">DICVIV_09135</name>
</gene>
<evidence type="ECO:0000256" key="5">
    <source>
        <dbReference type="ARBA" id="ARBA00033740"/>
    </source>
</evidence>
<keyword evidence="4" id="KW-0460">Magnesium</keyword>
<dbReference type="PANTHER" id="PTHR11525">
    <property type="entry name" value="FARNESYL-PYROPHOSPHATE SYNTHETASE"/>
    <property type="match status" value="1"/>
</dbReference>
<dbReference type="GO" id="GO:0005737">
    <property type="term" value="C:cytoplasm"/>
    <property type="evidence" value="ECO:0007669"/>
    <property type="project" value="TreeGrafter"/>
</dbReference>
<dbReference type="AlphaFoldDB" id="A0A0D8XR44"/>
<evidence type="ECO:0000313" key="7">
    <source>
        <dbReference type="EMBL" id="KJH44816.1"/>
    </source>
</evidence>
<dbReference type="GO" id="GO:0004161">
    <property type="term" value="F:dimethylallyltranstransferase activity"/>
    <property type="evidence" value="ECO:0007669"/>
    <property type="project" value="TreeGrafter"/>
</dbReference>
<dbReference type="PANTHER" id="PTHR11525:SF0">
    <property type="entry name" value="FARNESYL PYROPHOSPHATE SYNTHASE"/>
    <property type="match status" value="1"/>
</dbReference>
<dbReference type="OrthoDB" id="10257492at2759"/>
<dbReference type="SUPFAM" id="SSF48576">
    <property type="entry name" value="Terpenoid synthases"/>
    <property type="match status" value="1"/>
</dbReference>
<evidence type="ECO:0000256" key="4">
    <source>
        <dbReference type="ARBA" id="ARBA00022842"/>
    </source>
</evidence>
<keyword evidence="8" id="KW-1185">Reference proteome</keyword>
<dbReference type="InterPro" id="IPR039702">
    <property type="entry name" value="FPS1-like"/>
</dbReference>
<dbReference type="GO" id="GO:0042811">
    <property type="term" value="P:pheromone biosynthetic process"/>
    <property type="evidence" value="ECO:0007669"/>
    <property type="project" value="UniProtKB-ARBA"/>
</dbReference>
<evidence type="ECO:0000256" key="2">
    <source>
        <dbReference type="ARBA" id="ARBA00022679"/>
    </source>
</evidence>
<proteinExistence type="predicted"/>
<reference evidence="7 8" key="1">
    <citation type="submission" date="2013-11" db="EMBL/GenBank/DDBJ databases">
        <title>Draft genome of the bovine lungworm Dictyocaulus viviparus.</title>
        <authorList>
            <person name="Mitreva M."/>
        </authorList>
    </citation>
    <scope>NUCLEOTIDE SEQUENCE [LARGE SCALE GENOMIC DNA]</scope>
    <source>
        <strain evidence="7 8">HannoverDv2000</strain>
    </source>
</reference>
<evidence type="ECO:0000313" key="8">
    <source>
        <dbReference type="Proteomes" id="UP000053766"/>
    </source>
</evidence>
<dbReference type="Gene3D" id="1.10.600.10">
    <property type="entry name" value="Farnesyl Diphosphate Synthase"/>
    <property type="match status" value="1"/>
</dbReference>
<dbReference type="STRING" id="29172.A0A0D8XR44"/>
<evidence type="ECO:0000256" key="1">
    <source>
        <dbReference type="ARBA" id="ARBA00001946"/>
    </source>
</evidence>
<dbReference type="PROSITE" id="PS00723">
    <property type="entry name" value="POLYPRENYL_SYNTHASE_1"/>
    <property type="match status" value="1"/>
</dbReference>
<reference evidence="8" key="2">
    <citation type="journal article" date="2016" name="Sci. Rep.">
        <title>Dictyocaulus viviparus genome, variome and transcriptome elucidate lungworm biology and support future intervention.</title>
        <authorList>
            <person name="McNulty S.N."/>
            <person name="Strube C."/>
            <person name="Rosa B.A."/>
            <person name="Martin J.C."/>
            <person name="Tyagi R."/>
            <person name="Choi Y.J."/>
            <person name="Wang Q."/>
            <person name="Hallsworth Pepin K."/>
            <person name="Zhang X."/>
            <person name="Ozersky P."/>
            <person name="Wilson R.K."/>
            <person name="Sternberg P.W."/>
            <person name="Gasser R.B."/>
            <person name="Mitreva M."/>
        </authorList>
    </citation>
    <scope>NUCLEOTIDE SEQUENCE [LARGE SCALE GENOMIC DNA]</scope>
    <source>
        <strain evidence="8">HannoverDv2000</strain>
    </source>
</reference>
<dbReference type="InterPro" id="IPR033749">
    <property type="entry name" value="Polyprenyl_synt_CS"/>
</dbReference>
<dbReference type="Pfam" id="PF00348">
    <property type="entry name" value="polyprenyl_synt"/>
    <property type="match status" value="1"/>
</dbReference>
<protein>
    <recommendedName>
        <fullName evidence="6">Farnesyl pyrophosphate synthase</fullName>
    </recommendedName>
</protein>
<dbReference type="GO" id="GO:0046872">
    <property type="term" value="F:metal ion binding"/>
    <property type="evidence" value="ECO:0007669"/>
    <property type="project" value="UniProtKB-KW"/>
</dbReference>
<keyword evidence="3" id="KW-0479">Metal-binding</keyword>
<comment type="cofactor">
    <cofactor evidence="1">
        <name>Mg(2+)</name>
        <dbReference type="ChEBI" id="CHEBI:18420"/>
    </cofactor>
</comment>
<evidence type="ECO:0000256" key="3">
    <source>
        <dbReference type="ARBA" id="ARBA00022723"/>
    </source>
</evidence>
<dbReference type="GO" id="GO:0004337">
    <property type="term" value="F:(2E,6E)-farnesyl diphosphate synthase activity"/>
    <property type="evidence" value="ECO:0007669"/>
    <property type="project" value="TreeGrafter"/>
</dbReference>
<feature type="non-terminal residue" evidence="7">
    <location>
        <position position="1"/>
    </location>
</feature>
<comment type="pathway">
    <text evidence="5">Pheromone biosynthesis.</text>
</comment>
<dbReference type="EMBL" id="KN716445">
    <property type="protein sequence ID" value="KJH44816.1"/>
    <property type="molecule type" value="Genomic_DNA"/>
</dbReference>
<sequence length="132" mass="14675">CLHNADADGRTRVAEALNSKLFDSTVIGGKYIRSILALESFYALNPNCDHRTLEKMAKCASLLEMIQGFYLIIDDIIDGSETRRGKPCWYKNKDIGISAVNDALLLDVFVDELIRVATQICSQCNVKDVSES</sequence>
<name>A0A0D8XR44_DICVI</name>
<keyword evidence="2" id="KW-0808">Transferase</keyword>
<dbReference type="InterPro" id="IPR000092">
    <property type="entry name" value="Polyprenyl_synt"/>
</dbReference>
<organism evidence="7 8">
    <name type="scientific">Dictyocaulus viviparus</name>
    <name type="common">Bovine lungworm</name>
    <dbReference type="NCBI Taxonomy" id="29172"/>
    <lineage>
        <taxon>Eukaryota</taxon>
        <taxon>Metazoa</taxon>
        <taxon>Ecdysozoa</taxon>
        <taxon>Nematoda</taxon>
        <taxon>Chromadorea</taxon>
        <taxon>Rhabditida</taxon>
        <taxon>Rhabditina</taxon>
        <taxon>Rhabditomorpha</taxon>
        <taxon>Strongyloidea</taxon>
        <taxon>Metastrongylidae</taxon>
        <taxon>Dictyocaulus</taxon>
    </lineage>
</organism>
<evidence type="ECO:0000256" key="6">
    <source>
        <dbReference type="ARBA" id="ARBA00034546"/>
    </source>
</evidence>
<dbReference type="GO" id="GO:0045337">
    <property type="term" value="P:farnesyl diphosphate biosynthetic process"/>
    <property type="evidence" value="ECO:0007669"/>
    <property type="project" value="TreeGrafter"/>
</dbReference>
<accession>A0A0D8XR44</accession>
<dbReference type="InterPro" id="IPR008949">
    <property type="entry name" value="Isoprenoid_synthase_dom_sf"/>
</dbReference>
<dbReference type="Proteomes" id="UP000053766">
    <property type="component" value="Unassembled WGS sequence"/>
</dbReference>